<evidence type="ECO:0000256" key="3">
    <source>
        <dbReference type="ARBA" id="ARBA00019010"/>
    </source>
</evidence>
<dbReference type="InterPro" id="IPR027417">
    <property type="entry name" value="P-loop_NTPase"/>
</dbReference>
<evidence type="ECO:0000256" key="8">
    <source>
        <dbReference type="ARBA" id="ARBA00022840"/>
    </source>
</evidence>
<dbReference type="Gene3D" id="3.40.50.300">
    <property type="entry name" value="P-loop containing nucleotide triphosphate hydrolases"/>
    <property type="match status" value="1"/>
</dbReference>
<comment type="caution">
    <text evidence="11">The sequence shown here is derived from an EMBL/GenBank/DDBJ whole genome shotgun (WGS) entry which is preliminary data.</text>
</comment>
<dbReference type="EMBL" id="RQGD01000005">
    <property type="protein sequence ID" value="TGL63177.1"/>
    <property type="molecule type" value="Genomic_DNA"/>
</dbReference>
<evidence type="ECO:0000256" key="7">
    <source>
        <dbReference type="ARBA" id="ARBA00022741"/>
    </source>
</evidence>
<keyword evidence="7" id="KW-0547">Nucleotide-binding</keyword>
<evidence type="ECO:0000256" key="6">
    <source>
        <dbReference type="ARBA" id="ARBA00022723"/>
    </source>
</evidence>
<organism evidence="11 12">
    <name type="scientific">Leptospira ognonensis</name>
    <dbReference type="NCBI Taxonomy" id="2484945"/>
    <lineage>
        <taxon>Bacteria</taxon>
        <taxon>Pseudomonadati</taxon>
        <taxon>Spirochaetota</taxon>
        <taxon>Spirochaetia</taxon>
        <taxon>Leptospirales</taxon>
        <taxon>Leptospiraceae</taxon>
        <taxon>Leptospira</taxon>
    </lineage>
</organism>
<comment type="subcellular location">
    <subcellularLocation>
        <location evidence="1">Cytoplasm</location>
    </subcellularLocation>
</comment>
<protein>
    <recommendedName>
        <fullName evidence="3">tRNA threonylcarbamoyladenosine biosynthesis protein TsaE</fullName>
    </recommendedName>
    <alternativeName>
        <fullName evidence="10">t(6)A37 threonylcarbamoyladenosine biosynthesis protein TsaE</fullName>
    </alternativeName>
</protein>
<evidence type="ECO:0000313" key="12">
    <source>
        <dbReference type="Proteomes" id="UP000297693"/>
    </source>
</evidence>
<evidence type="ECO:0000313" key="11">
    <source>
        <dbReference type="EMBL" id="TGL63177.1"/>
    </source>
</evidence>
<keyword evidence="4" id="KW-0963">Cytoplasm</keyword>
<comment type="similarity">
    <text evidence="2">Belongs to the TsaE family.</text>
</comment>
<gene>
    <name evidence="11" type="primary">tsaE</name>
    <name evidence="11" type="ORF">EHQ58_01680</name>
</gene>
<evidence type="ECO:0000256" key="1">
    <source>
        <dbReference type="ARBA" id="ARBA00004496"/>
    </source>
</evidence>
<evidence type="ECO:0000256" key="5">
    <source>
        <dbReference type="ARBA" id="ARBA00022694"/>
    </source>
</evidence>
<name>A0A4R9K960_9LEPT</name>
<evidence type="ECO:0000256" key="2">
    <source>
        <dbReference type="ARBA" id="ARBA00007599"/>
    </source>
</evidence>
<dbReference type="InterPro" id="IPR003442">
    <property type="entry name" value="T6A_TsaE"/>
</dbReference>
<dbReference type="PANTHER" id="PTHR33540">
    <property type="entry name" value="TRNA THREONYLCARBAMOYLADENOSINE BIOSYNTHESIS PROTEIN TSAE"/>
    <property type="match status" value="1"/>
</dbReference>
<reference evidence="11" key="1">
    <citation type="journal article" date="2019" name="PLoS Negl. Trop. Dis.">
        <title>Revisiting the worldwide diversity of Leptospira species in the environment.</title>
        <authorList>
            <person name="Vincent A.T."/>
            <person name="Schiettekatte O."/>
            <person name="Bourhy P."/>
            <person name="Veyrier F.J."/>
            <person name="Picardeau M."/>
        </authorList>
    </citation>
    <scope>NUCLEOTIDE SEQUENCE [LARGE SCALE GENOMIC DNA]</scope>
    <source>
        <strain evidence="11">201702476</strain>
    </source>
</reference>
<evidence type="ECO:0000256" key="4">
    <source>
        <dbReference type="ARBA" id="ARBA00022490"/>
    </source>
</evidence>
<dbReference type="Proteomes" id="UP000297693">
    <property type="component" value="Unassembled WGS sequence"/>
</dbReference>
<proteinExistence type="inferred from homology"/>
<dbReference type="GO" id="GO:0005737">
    <property type="term" value="C:cytoplasm"/>
    <property type="evidence" value="ECO:0007669"/>
    <property type="project" value="UniProtKB-SubCell"/>
</dbReference>
<keyword evidence="6" id="KW-0479">Metal-binding</keyword>
<evidence type="ECO:0000256" key="10">
    <source>
        <dbReference type="ARBA" id="ARBA00032441"/>
    </source>
</evidence>
<dbReference type="GO" id="GO:0046872">
    <property type="term" value="F:metal ion binding"/>
    <property type="evidence" value="ECO:0007669"/>
    <property type="project" value="UniProtKB-KW"/>
</dbReference>
<sequence>MNEETFELREEELGRFLSRLTAVITKSLAVKQNPSILLTGELGAGKTTLVREWLKYVGSDDLANSPTFALHQTYEWNQIPIHHFDLYRIKEATEIEELGFSEIWGQEGISFIEWWNVAELLIPSAGRIYIDIQSITIDNRSYRLRFENL</sequence>
<dbReference type="OrthoDB" id="9815896at2"/>
<accession>A0A4R9K960</accession>
<dbReference type="GO" id="GO:0002949">
    <property type="term" value="P:tRNA threonylcarbamoyladenosine modification"/>
    <property type="evidence" value="ECO:0007669"/>
    <property type="project" value="InterPro"/>
</dbReference>
<dbReference type="RefSeq" id="WP_135621598.1">
    <property type="nucleotide sequence ID" value="NZ_RQGD01000005.1"/>
</dbReference>
<evidence type="ECO:0000256" key="9">
    <source>
        <dbReference type="ARBA" id="ARBA00022842"/>
    </source>
</evidence>
<dbReference type="NCBIfam" id="TIGR00150">
    <property type="entry name" value="T6A_YjeE"/>
    <property type="match status" value="1"/>
</dbReference>
<dbReference type="GO" id="GO:0016740">
    <property type="term" value="F:transferase activity"/>
    <property type="evidence" value="ECO:0007669"/>
    <property type="project" value="UniProtKB-KW"/>
</dbReference>
<dbReference type="GO" id="GO:0005524">
    <property type="term" value="F:ATP binding"/>
    <property type="evidence" value="ECO:0007669"/>
    <property type="project" value="UniProtKB-KW"/>
</dbReference>
<keyword evidence="11" id="KW-0808">Transferase</keyword>
<dbReference type="AlphaFoldDB" id="A0A4R9K960"/>
<keyword evidence="9" id="KW-0460">Magnesium</keyword>
<dbReference type="SUPFAM" id="SSF52540">
    <property type="entry name" value="P-loop containing nucleoside triphosphate hydrolases"/>
    <property type="match status" value="1"/>
</dbReference>
<keyword evidence="12" id="KW-1185">Reference proteome</keyword>
<dbReference type="PANTHER" id="PTHR33540:SF2">
    <property type="entry name" value="TRNA THREONYLCARBAMOYLADENOSINE BIOSYNTHESIS PROTEIN TSAE"/>
    <property type="match status" value="1"/>
</dbReference>
<dbReference type="Pfam" id="PF02367">
    <property type="entry name" value="TsaE"/>
    <property type="match status" value="1"/>
</dbReference>
<keyword evidence="8" id="KW-0067">ATP-binding</keyword>
<keyword evidence="5" id="KW-0819">tRNA processing</keyword>